<feature type="compositionally biased region" description="Polar residues" evidence="1">
    <location>
        <begin position="1"/>
        <end position="18"/>
    </location>
</feature>
<dbReference type="InterPro" id="IPR051057">
    <property type="entry name" value="PI-PLC_domain"/>
</dbReference>
<evidence type="ECO:0000256" key="1">
    <source>
        <dbReference type="SAM" id="MobiDB-lite"/>
    </source>
</evidence>
<feature type="compositionally biased region" description="Low complexity" evidence="1">
    <location>
        <begin position="636"/>
        <end position="655"/>
    </location>
</feature>
<dbReference type="GO" id="GO:0006629">
    <property type="term" value="P:lipid metabolic process"/>
    <property type="evidence" value="ECO:0007669"/>
    <property type="project" value="InterPro"/>
</dbReference>
<dbReference type="Proteomes" id="UP000298327">
    <property type="component" value="Unassembled WGS sequence"/>
</dbReference>
<dbReference type="PANTHER" id="PTHR13593:SF140">
    <property type="entry name" value="PLC-LIKE PHOSPHODIESTERASE"/>
    <property type="match status" value="1"/>
</dbReference>
<feature type="region of interest" description="Disordered" evidence="1">
    <location>
        <begin position="758"/>
        <end position="796"/>
    </location>
</feature>
<feature type="region of interest" description="Disordered" evidence="1">
    <location>
        <begin position="596"/>
        <end position="705"/>
    </location>
</feature>
<dbReference type="Gene3D" id="3.20.20.190">
    <property type="entry name" value="Phosphatidylinositol (PI) phosphodiesterase"/>
    <property type="match status" value="1"/>
</dbReference>
<keyword evidence="3" id="KW-1185">Reference proteome</keyword>
<dbReference type="EMBL" id="SEOQ01000005">
    <property type="protein sequence ID" value="TFY72794.1"/>
    <property type="molecule type" value="Genomic_DNA"/>
</dbReference>
<protein>
    <submittedName>
        <fullName evidence="2">Uncharacterized protein</fullName>
    </submittedName>
</protein>
<feature type="compositionally biased region" description="Polar residues" evidence="1">
    <location>
        <begin position="624"/>
        <end position="635"/>
    </location>
</feature>
<feature type="compositionally biased region" description="Pro residues" evidence="1">
    <location>
        <begin position="688"/>
        <end position="697"/>
    </location>
</feature>
<dbReference type="GO" id="GO:0008081">
    <property type="term" value="F:phosphoric diester hydrolase activity"/>
    <property type="evidence" value="ECO:0007669"/>
    <property type="project" value="InterPro"/>
</dbReference>
<reference evidence="2 3" key="1">
    <citation type="submission" date="2019-02" db="EMBL/GenBank/DDBJ databases">
        <title>Genome sequencing of the rare red list fungi Dentipellis fragilis.</title>
        <authorList>
            <person name="Buettner E."/>
            <person name="Kellner H."/>
        </authorList>
    </citation>
    <scope>NUCLEOTIDE SEQUENCE [LARGE SCALE GENOMIC DNA]</scope>
    <source>
        <strain evidence="2 3">DSM 105465</strain>
    </source>
</reference>
<dbReference type="Pfam" id="PF26146">
    <property type="entry name" value="PI-PLC_X"/>
    <property type="match status" value="1"/>
</dbReference>
<dbReference type="OrthoDB" id="7984201at2759"/>
<feature type="region of interest" description="Disordered" evidence="1">
    <location>
        <begin position="1"/>
        <end position="21"/>
    </location>
</feature>
<evidence type="ECO:0000313" key="2">
    <source>
        <dbReference type="EMBL" id="TFY72794.1"/>
    </source>
</evidence>
<evidence type="ECO:0000313" key="3">
    <source>
        <dbReference type="Proteomes" id="UP000298327"/>
    </source>
</evidence>
<sequence>MRVNGLSDQSRGTGNCQATRAKERRVAARSQFGPELVSAAHPSIPPLSQSLSTASFLSAIVMLPSLSLLAPVALSLLMPGAEAAFLNRRASTCNGHPEFCDKSYGNVTYVGAHDSYAVGVNNLATNQDYNITQQLNDGIRMLQMQAHNLNGAIQLCHTSCALFNGGSLQDYLGTVKSWMDANSNDVVTLLIVNSDGFKPTDYDTVFKAAGVDTLSYAPTAAVVPASQWPTLGSMIDSGKRLVTFLDNGADFTSIPYLIDEFTNVWETAFDVTDTTFDCNVNRTKGDTSTEMYLINHFLDSITFGQPTPNKNAANVTNGVSGTGSLGQQVQTCVAANGRNPNFMLVDFYEFGGGSVFQVAATANGVTYSPTTPIAKPLTSSGSSSSSPSSVSGATCGRNSNFGDQKRPDLQQEQMSFQNFRLDGVPLPQPPPPTDFAQHPYPPPVVAAPAPLSVPPTVSDTHFQIHLDGPPARAAGRGPYGSGDMDDGYTLVFESMAAFEAWREKEEEDKVVEFVKGDTHGSKAVPPRFKEHVKLVCARHSRSGRKKYVKKFPDRVRKVPSRKLEGKGCPAAISYKTYFEKEEVRVCYVSQHSHEIGPANLPFTRRGRRAQAGRPHESHSVDGSVHSQPVASTSALPTMSGSPSGSMPPGGTQQPPMRAHPPEHPAAFGGSPYPHFPSMSMAPPTFGTIPPPSAPPVPTTGMPSDRERMERERWDRMDVLFQNVRNNARHFEYPPPSVAALESVLMRMYFESPLQPAQIPMMGHPLPGQEHSQPGPPSSHDQRMHSGSESGEEEEED</sequence>
<dbReference type="STRING" id="205917.A0A4Y9ZEB2"/>
<feature type="region of interest" description="Disordered" evidence="1">
    <location>
        <begin position="376"/>
        <end position="405"/>
    </location>
</feature>
<dbReference type="PANTHER" id="PTHR13593">
    <property type="match status" value="1"/>
</dbReference>
<dbReference type="InterPro" id="IPR017946">
    <property type="entry name" value="PLC-like_Pdiesterase_TIM-brl"/>
</dbReference>
<dbReference type="AlphaFoldDB" id="A0A4Y9ZEB2"/>
<organism evidence="2 3">
    <name type="scientific">Dentipellis fragilis</name>
    <dbReference type="NCBI Taxonomy" id="205917"/>
    <lineage>
        <taxon>Eukaryota</taxon>
        <taxon>Fungi</taxon>
        <taxon>Dikarya</taxon>
        <taxon>Basidiomycota</taxon>
        <taxon>Agaricomycotina</taxon>
        <taxon>Agaricomycetes</taxon>
        <taxon>Russulales</taxon>
        <taxon>Hericiaceae</taxon>
        <taxon>Dentipellis</taxon>
    </lineage>
</organism>
<accession>A0A4Y9ZEB2</accession>
<gene>
    <name evidence="2" type="ORF">EVG20_g228</name>
</gene>
<dbReference type="SUPFAM" id="SSF51695">
    <property type="entry name" value="PLC-like phosphodiesterases"/>
    <property type="match status" value="1"/>
</dbReference>
<proteinExistence type="predicted"/>
<comment type="caution">
    <text evidence="2">The sequence shown here is derived from an EMBL/GenBank/DDBJ whole genome shotgun (WGS) entry which is preliminary data.</text>
</comment>
<feature type="compositionally biased region" description="Low complexity" evidence="1">
    <location>
        <begin position="379"/>
        <end position="391"/>
    </location>
</feature>
<name>A0A4Y9ZEB2_9AGAM</name>